<keyword evidence="8" id="KW-0539">Nucleus</keyword>
<evidence type="ECO:0008006" key="13">
    <source>
        <dbReference type="Google" id="ProtNLM"/>
    </source>
</evidence>
<dbReference type="GO" id="GO:0003677">
    <property type="term" value="F:DNA binding"/>
    <property type="evidence" value="ECO:0007669"/>
    <property type="project" value="UniProtKB-KW"/>
</dbReference>
<dbReference type="InterPro" id="IPR008906">
    <property type="entry name" value="HATC_C_dom"/>
</dbReference>
<feature type="domain" description="BED-type" evidence="9">
    <location>
        <begin position="42"/>
        <end position="81"/>
    </location>
</feature>
<reference evidence="11" key="3">
    <citation type="submission" date="2025-09" db="UniProtKB">
        <authorList>
            <consortium name="Ensembl"/>
        </authorList>
    </citation>
    <scope>IDENTIFICATION</scope>
</reference>
<evidence type="ECO:0000256" key="3">
    <source>
        <dbReference type="ARBA" id="ARBA00022771"/>
    </source>
</evidence>
<keyword evidence="3" id="KW-0863">Zinc-finger</keyword>
<evidence type="ECO:0000256" key="6">
    <source>
        <dbReference type="ARBA" id="ARBA00023125"/>
    </source>
</evidence>
<evidence type="ECO:0000259" key="10">
    <source>
        <dbReference type="Pfam" id="PF05699"/>
    </source>
</evidence>
<name>I3JM83_ORENI</name>
<evidence type="ECO:0000313" key="11">
    <source>
        <dbReference type="Ensembl" id="ENSONIP00000009977.2"/>
    </source>
</evidence>
<reference evidence="11" key="2">
    <citation type="submission" date="2025-08" db="UniProtKB">
        <authorList>
            <consortium name="Ensembl"/>
        </authorList>
    </citation>
    <scope>IDENTIFICATION</scope>
</reference>
<dbReference type="InParanoid" id="I3JM83"/>
<dbReference type="PANTHER" id="PTHR46481">
    <property type="entry name" value="ZINC FINGER BED DOMAIN-CONTAINING PROTEIN 4"/>
    <property type="match status" value="1"/>
</dbReference>
<dbReference type="GeneTree" id="ENSGT00940000158431"/>
<comment type="subcellular location">
    <subcellularLocation>
        <location evidence="1">Nucleus</location>
    </subcellularLocation>
</comment>
<keyword evidence="7" id="KW-0804">Transcription</keyword>
<dbReference type="SUPFAM" id="SSF53098">
    <property type="entry name" value="Ribonuclease H-like"/>
    <property type="match status" value="1"/>
</dbReference>
<evidence type="ECO:0000256" key="7">
    <source>
        <dbReference type="ARBA" id="ARBA00023163"/>
    </source>
</evidence>
<dbReference type="Ensembl" id="ENSONIT00000009983.2">
    <property type="protein sequence ID" value="ENSONIP00000009977.2"/>
    <property type="gene ID" value="ENSONIG00000007917.2"/>
</dbReference>
<dbReference type="GO" id="GO:0046983">
    <property type="term" value="F:protein dimerization activity"/>
    <property type="evidence" value="ECO:0007669"/>
    <property type="project" value="InterPro"/>
</dbReference>
<organism evidence="11 12">
    <name type="scientific">Oreochromis niloticus</name>
    <name type="common">Nile tilapia</name>
    <name type="synonym">Tilapia nilotica</name>
    <dbReference type="NCBI Taxonomy" id="8128"/>
    <lineage>
        <taxon>Eukaryota</taxon>
        <taxon>Metazoa</taxon>
        <taxon>Chordata</taxon>
        <taxon>Craniata</taxon>
        <taxon>Vertebrata</taxon>
        <taxon>Euteleostomi</taxon>
        <taxon>Actinopterygii</taxon>
        <taxon>Neopterygii</taxon>
        <taxon>Teleostei</taxon>
        <taxon>Neoteleostei</taxon>
        <taxon>Acanthomorphata</taxon>
        <taxon>Ovalentaria</taxon>
        <taxon>Cichlomorphae</taxon>
        <taxon>Cichliformes</taxon>
        <taxon>Cichlidae</taxon>
        <taxon>African cichlids</taxon>
        <taxon>Pseudocrenilabrinae</taxon>
        <taxon>Oreochromini</taxon>
        <taxon>Oreochromis</taxon>
    </lineage>
</organism>
<dbReference type="PANTHER" id="PTHR46481:SF10">
    <property type="entry name" value="ZINC FINGER BED DOMAIN-CONTAINING PROTEIN 39"/>
    <property type="match status" value="1"/>
</dbReference>
<evidence type="ECO:0000313" key="12">
    <source>
        <dbReference type="Proteomes" id="UP000005207"/>
    </source>
</evidence>
<dbReference type="InterPro" id="IPR052035">
    <property type="entry name" value="ZnF_BED_domain_contain"/>
</dbReference>
<dbReference type="Pfam" id="PF02892">
    <property type="entry name" value="zf-BED"/>
    <property type="match status" value="1"/>
</dbReference>
<keyword evidence="12" id="KW-1185">Reference proteome</keyword>
<evidence type="ECO:0000256" key="2">
    <source>
        <dbReference type="ARBA" id="ARBA00022723"/>
    </source>
</evidence>
<dbReference type="Proteomes" id="UP000005207">
    <property type="component" value="Linkage group LG3"/>
</dbReference>
<evidence type="ECO:0000259" key="9">
    <source>
        <dbReference type="Pfam" id="PF02892"/>
    </source>
</evidence>
<dbReference type="InterPro" id="IPR012337">
    <property type="entry name" value="RNaseH-like_sf"/>
</dbReference>
<dbReference type="InterPro" id="IPR003656">
    <property type="entry name" value="Znf_BED"/>
</dbReference>
<dbReference type="STRING" id="8128.ENSONIP00000009977"/>
<proteinExistence type="predicted"/>
<evidence type="ECO:0000256" key="1">
    <source>
        <dbReference type="ARBA" id="ARBA00004123"/>
    </source>
</evidence>
<dbReference type="GO" id="GO:0008270">
    <property type="term" value="F:zinc ion binding"/>
    <property type="evidence" value="ECO:0007669"/>
    <property type="project" value="UniProtKB-KW"/>
</dbReference>
<dbReference type="AlphaFoldDB" id="I3JM83"/>
<sequence length="639" mass="72045">MKGSNKFNIQKPKVCISSRMELKINVHVCSRTASTTKRFCFKKLPNGVLDKTRVTCTICKAEFRYHRSNSSLGYHLRAKHPAESQDYVVRGLKTEEVSEKLTNGLVVWIAKSCRPVSIVEDDGLKEVLRTALGDMCYNLPSTETIVSRLHAVYEDQRAQRHTKLLGAMNVALTGDHWTSVDNDYYCAVTAHFIDNDWTLQSFALTVSKTEERHYADHFLSVANEWKIGDKLTTLGTDSAWLYGNMVDVASLLPFEHMPCTAHILQSAITVSLNDSGFERVLAKCREIVGHFEDSPANAQELNAQQAAHGHNTEALVQDAQTRWNSTLEMIKRIQRNKSVLTTILTQQNGTVTMLTDQELDRLQKLEELLEPCRYVTELLGGERYVPCSMVLPALRHLFWVMEPLDDDPVYVVRFKMVFTTDLAQRRASSNLTWLKIATALDPRFKDLKCLPKDERREVWTLVHDLLMAETQAQQPSVQIKEEPSPKKSKMSIFLLGSSDSDTEEEQDSIGRCLDRYKAEPKAGAGECPLQWWLKREGAHARLASIARKYLSTPATTVPCESLFSLSGDVIQNKRASLSSEDVNRIVCLRSNRSILMSTPIRVIGLSDERSAGGLPGKKSNLCLSQWVGEPHFDMLLHAC</sequence>
<dbReference type="OMA" id="HGHNTEA"/>
<evidence type="ECO:0000256" key="5">
    <source>
        <dbReference type="ARBA" id="ARBA00023015"/>
    </source>
</evidence>
<feature type="domain" description="HAT C-terminal dimerisation" evidence="10">
    <location>
        <begin position="513"/>
        <end position="591"/>
    </location>
</feature>
<protein>
    <recommendedName>
        <fullName evidence="13">BED-type domain-containing protein</fullName>
    </recommendedName>
</protein>
<dbReference type="eggNOG" id="KOG1121">
    <property type="taxonomic scope" value="Eukaryota"/>
</dbReference>
<dbReference type="Pfam" id="PF05699">
    <property type="entry name" value="Dimer_Tnp_hAT"/>
    <property type="match status" value="1"/>
</dbReference>
<dbReference type="GO" id="GO:0005634">
    <property type="term" value="C:nucleus"/>
    <property type="evidence" value="ECO:0007669"/>
    <property type="project" value="UniProtKB-SubCell"/>
</dbReference>
<keyword evidence="5" id="KW-0805">Transcription regulation</keyword>
<reference evidence="12" key="1">
    <citation type="submission" date="2012-01" db="EMBL/GenBank/DDBJ databases">
        <title>The Genome Sequence of Oreochromis niloticus (Nile Tilapia).</title>
        <authorList>
            <consortium name="Broad Institute Genome Assembly Team"/>
            <consortium name="Broad Institute Sequencing Platform"/>
            <person name="Di Palma F."/>
            <person name="Johnson J."/>
            <person name="Lander E.S."/>
            <person name="Lindblad-Toh K."/>
        </authorList>
    </citation>
    <scope>NUCLEOTIDE SEQUENCE [LARGE SCALE GENOMIC DNA]</scope>
</reference>
<accession>I3JM83</accession>
<evidence type="ECO:0000256" key="4">
    <source>
        <dbReference type="ARBA" id="ARBA00022833"/>
    </source>
</evidence>
<evidence type="ECO:0000256" key="8">
    <source>
        <dbReference type="ARBA" id="ARBA00023242"/>
    </source>
</evidence>
<keyword evidence="4" id="KW-0862">Zinc</keyword>
<keyword evidence="2" id="KW-0479">Metal-binding</keyword>
<keyword evidence="6" id="KW-0238">DNA-binding</keyword>
<dbReference type="SUPFAM" id="SSF140996">
    <property type="entry name" value="Hermes dimerisation domain"/>
    <property type="match status" value="1"/>
</dbReference>
<dbReference type="HOGENOM" id="CLU_009123_12_3_1"/>